<evidence type="ECO:0000256" key="1">
    <source>
        <dbReference type="SAM" id="MobiDB-lite"/>
    </source>
</evidence>
<evidence type="ECO:0000313" key="3">
    <source>
        <dbReference type="EMBL" id="MBB5916645.1"/>
    </source>
</evidence>
<keyword evidence="4" id="KW-1185">Reference proteome</keyword>
<sequence length="317" mass="35325">MKADLTNDRRGHGTPEHESLLPSILDAFDREITCAVCKYHAPPFLSGDEIPVPVPTDAPMYKFECPHGREIFEGRVETAFVRELSDRERRAWRSAESVDRRVERIGVILMCALVLGSLTLDILILVGRRQGWEPPGLTATVTVAVMTLVIPAYLTTNPDQRRRAGAILAWLWAVVCRLPVPITRSIVWVMNRERFAYPLRWIAVCLFIFGSLLDLLASWFTAGAGAARRVGASSMRSTSAAARDRFGGPSESAHPASPVVRAVAGRGSCCDARSAAGMPVRWSIWRGVSRDRSTRSPAWRRRGRREPRWSGHRCPRS</sequence>
<keyword evidence="2" id="KW-1133">Transmembrane helix</keyword>
<keyword evidence="2" id="KW-0472">Membrane</keyword>
<accession>A0A7W9PIR0</accession>
<name>A0A7W9PIR0_9NOCA</name>
<organism evidence="3 4">
    <name type="scientific">Nocardia transvalensis</name>
    <dbReference type="NCBI Taxonomy" id="37333"/>
    <lineage>
        <taxon>Bacteria</taxon>
        <taxon>Bacillati</taxon>
        <taxon>Actinomycetota</taxon>
        <taxon>Actinomycetes</taxon>
        <taxon>Mycobacteriales</taxon>
        <taxon>Nocardiaceae</taxon>
        <taxon>Nocardia</taxon>
    </lineage>
</organism>
<evidence type="ECO:0000256" key="2">
    <source>
        <dbReference type="SAM" id="Phobius"/>
    </source>
</evidence>
<reference evidence="3 4" key="1">
    <citation type="submission" date="2020-08" db="EMBL/GenBank/DDBJ databases">
        <title>Sequencing the genomes of 1000 actinobacteria strains.</title>
        <authorList>
            <person name="Klenk H.-P."/>
        </authorList>
    </citation>
    <scope>NUCLEOTIDE SEQUENCE [LARGE SCALE GENOMIC DNA]</scope>
    <source>
        <strain evidence="3 4">DSM 43582</strain>
    </source>
</reference>
<dbReference type="Proteomes" id="UP000540412">
    <property type="component" value="Unassembled WGS sequence"/>
</dbReference>
<keyword evidence="2" id="KW-0812">Transmembrane</keyword>
<dbReference type="RefSeq" id="WP_157185804.1">
    <property type="nucleotide sequence ID" value="NZ_JACHIT010000002.1"/>
</dbReference>
<feature type="transmembrane region" description="Helical" evidence="2">
    <location>
        <begin position="167"/>
        <end position="189"/>
    </location>
</feature>
<protein>
    <submittedName>
        <fullName evidence="3">Uncharacterized protein</fullName>
    </submittedName>
</protein>
<feature type="transmembrane region" description="Helical" evidence="2">
    <location>
        <begin position="137"/>
        <end position="155"/>
    </location>
</feature>
<gene>
    <name evidence="3" type="ORF">BJY24_005557</name>
</gene>
<feature type="transmembrane region" description="Helical" evidence="2">
    <location>
        <begin position="201"/>
        <end position="227"/>
    </location>
</feature>
<evidence type="ECO:0000313" key="4">
    <source>
        <dbReference type="Proteomes" id="UP000540412"/>
    </source>
</evidence>
<proteinExistence type="predicted"/>
<dbReference type="AlphaFoldDB" id="A0A7W9PIR0"/>
<feature type="region of interest" description="Disordered" evidence="1">
    <location>
        <begin position="295"/>
        <end position="317"/>
    </location>
</feature>
<comment type="caution">
    <text evidence="3">The sequence shown here is derived from an EMBL/GenBank/DDBJ whole genome shotgun (WGS) entry which is preliminary data.</text>
</comment>
<feature type="transmembrane region" description="Helical" evidence="2">
    <location>
        <begin position="105"/>
        <end position="125"/>
    </location>
</feature>
<feature type="compositionally biased region" description="Basic residues" evidence="1">
    <location>
        <begin position="298"/>
        <end position="317"/>
    </location>
</feature>
<dbReference type="EMBL" id="JACHIT010000002">
    <property type="protein sequence ID" value="MBB5916645.1"/>
    <property type="molecule type" value="Genomic_DNA"/>
</dbReference>